<keyword evidence="4" id="KW-1185">Reference proteome</keyword>
<organism evidence="3 4">
    <name type="scientific">Ilex paraguariensis</name>
    <name type="common">yerba mate</name>
    <dbReference type="NCBI Taxonomy" id="185542"/>
    <lineage>
        <taxon>Eukaryota</taxon>
        <taxon>Viridiplantae</taxon>
        <taxon>Streptophyta</taxon>
        <taxon>Embryophyta</taxon>
        <taxon>Tracheophyta</taxon>
        <taxon>Spermatophyta</taxon>
        <taxon>Magnoliopsida</taxon>
        <taxon>eudicotyledons</taxon>
        <taxon>Gunneridae</taxon>
        <taxon>Pentapetalae</taxon>
        <taxon>asterids</taxon>
        <taxon>campanulids</taxon>
        <taxon>Aquifoliales</taxon>
        <taxon>Aquifoliaceae</taxon>
        <taxon>Ilex</taxon>
    </lineage>
</organism>
<feature type="domain" description="GPI-anchored protein LLG1-like" evidence="2">
    <location>
        <begin position="64"/>
        <end position="140"/>
    </location>
</feature>
<keyword evidence="1" id="KW-0732">Signal</keyword>
<evidence type="ECO:0000259" key="2">
    <source>
        <dbReference type="Pfam" id="PF26578"/>
    </source>
</evidence>
<feature type="signal peptide" evidence="1">
    <location>
        <begin position="1"/>
        <end position="16"/>
    </location>
</feature>
<comment type="caution">
    <text evidence="3">The sequence shown here is derived from an EMBL/GenBank/DDBJ whole genome shotgun (WGS) entry which is preliminary data.</text>
</comment>
<dbReference type="InterPro" id="IPR039307">
    <property type="entry name" value="LORELEI-like"/>
</dbReference>
<dbReference type="InterPro" id="IPR058888">
    <property type="entry name" value="LLG1-like"/>
</dbReference>
<dbReference type="Pfam" id="PF26578">
    <property type="entry name" value="LLG1"/>
    <property type="match status" value="1"/>
</dbReference>
<dbReference type="PANTHER" id="PTHR31533:SF2">
    <property type="entry name" value="GPI-ANCHORED PROTEIN LLG1"/>
    <property type="match status" value="1"/>
</dbReference>
<proteinExistence type="predicted"/>
<reference evidence="3 4" key="1">
    <citation type="submission" date="2024-02" db="EMBL/GenBank/DDBJ databases">
        <authorList>
            <person name="Vignale AGUSTIN F."/>
            <person name="Sosa J E."/>
            <person name="Modenutti C."/>
        </authorList>
    </citation>
    <scope>NUCLEOTIDE SEQUENCE [LARGE SCALE GENOMIC DNA]</scope>
</reference>
<feature type="chain" id="PRO_5044797976" description="GPI-anchored protein LLG1-like domain-containing protein" evidence="1">
    <location>
        <begin position="17"/>
        <end position="183"/>
    </location>
</feature>
<gene>
    <name evidence="3" type="ORF">ILEXP_LOCUS40623</name>
</gene>
<sequence length="183" mass="20653">MLRTLILIHSVMYSISDTIYGTNYYQMCYLKIIKKEEGIDEKSQTCTHYSATYEKKKPEKGCPVNFENQNYTIITRQCKGPQYNATVCCGAFKELACPFSDQINDLKNDCASTLFSYINLYGKYPPGLFSSLCREGKDGLSCTETLKTQAKASTEKSAAPDKYIQSPVLMLTSALVILQFKLF</sequence>
<name>A0ABC8TPK6_9AQUA</name>
<protein>
    <recommendedName>
        <fullName evidence="2">GPI-anchored protein LLG1-like domain-containing protein</fullName>
    </recommendedName>
</protein>
<dbReference type="AlphaFoldDB" id="A0ABC8TPK6"/>
<accession>A0ABC8TPK6</accession>
<dbReference type="PANTHER" id="PTHR31533">
    <property type="entry name" value="GPI-ANCHORED PROTEIN LLG1-RELATED-RELATED"/>
    <property type="match status" value="1"/>
</dbReference>
<dbReference type="EMBL" id="CAUOFW020005647">
    <property type="protein sequence ID" value="CAK9171093.1"/>
    <property type="molecule type" value="Genomic_DNA"/>
</dbReference>
<evidence type="ECO:0000256" key="1">
    <source>
        <dbReference type="SAM" id="SignalP"/>
    </source>
</evidence>
<evidence type="ECO:0000313" key="4">
    <source>
        <dbReference type="Proteomes" id="UP001642360"/>
    </source>
</evidence>
<evidence type="ECO:0000313" key="3">
    <source>
        <dbReference type="EMBL" id="CAK9171093.1"/>
    </source>
</evidence>
<dbReference type="Proteomes" id="UP001642360">
    <property type="component" value="Unassembled WGS sequence"/>
</dbReference>